<accession>A0ABW2RBB3</accession>
<protein>
    <submittedName>
        <fullName evidence="6">HTH-type transcriptional regulator ArgP</fullName>
    </submittedName>
</protein>
<comment type="caution">
    <text evidence="6">The sequence shown here is derived from an EMBL/GenBank/DDBJ whole genome shotgun (WGS) entry which is preliminary data.</text>
</comment>
<dbReference type="NCBIfam" id="NF009888">
    <property type="entry name" value="PRK13348.1"/>
    <property type="match status" value="1"/>
</dbReference>
<evidence type="ECO:0000256" key="4">
    <source>
        <dbReference type="ARBA" id="ARBA00023163"/>
    </source>
</evidence>
<dbReference type="SUPFAM" id="SSF46785">
    <property type="entry name" value="Winged helix' DNA-binding domain"/>
    <property type="match status" value="1"/>
</dbReference>
<keyword evidence="7" id="KW-1185">Reference proteome</keyword>
<sequence length="300" mass="32337">MLDARQLDALAAVVEHGGFGPAAQALSLSLAAVSLRIKSLEEHLGQRLLVRGKTVRATAAGQALLAHVKQVRLMESDLLAGLQGGTESRAGAAWQSLSVAINADSVASWFLPGVAALLQRHRLLLEIMIDDQDHTHDALKSGDVIGCVTTLAQPMRGCVAEPLGIMRYRCVAAPAVVQRCRTSRGAVSPHKLLAHPAIIFNRKDALQDAFLLQHFGLRQPNYPRHFAPAVDAFERAIELGLGWGMVPEQSLSGRPGLVEVLPDATVDVALYWQHWAREPVSAQRLTAAVKAAAREHLRTA</sequence>
<dbReference type="Proteomes" id="UP001596495">
    <property type="component" value="Unassembled WGS sequence"/>
</dbReference>
<dbReference type="NCBIfam" id="NF002964">
    <property type="entry name" value="PRK03635.1"/>
    <property type="match status" value="1"/>
</dbReference>
<dbReference type="EMBL" id="JBHTBX010000008">
    <property type="protein sequence ID" value="MFC7435370.1"/>
    <property type="molecule type" value="Genomic_DNA"/>
</dbReference>
<evidence type="ECO:0000256" key="1">
    <source>
        <dbReference type="ARBA" id="ARBA00009437"/>
    </source>
</evidence>
<dbReference type="InterPro" id="IPR036388">
    <property type="entry name" value="WH-like_DNA-bd_sf"/>
</dbReference>
<dbReference type="SUPFAM" id="SSF53850">
    <property type="entry name" value="Periplasmic binding protein-like II"/>
    <property type="match status" value="1"/>
</dbReference>
<reference evidence="7" key="1">
    <citation type="journal article" date="2019" name="Int. J. Syst. Evol. Microbiol.">
        <title>The Global Catalogue of Microorganisms (GCM) 10K type strain sequencing project: providing services to taxonomists for standard genome sequencing and annotation.</title>
        <authorList>
            <consortium name="The Broad Institute Genomics Platform"/>
            <consortium name="The Broad Institute Genome Sequencing Center for Infectious Disease"/>
            <person name="Wu L."/>
            <person name="Ma J."/>
        </authorList>
    </citation>
    <scope>NUCLEOTIDE SEQUENCE [LARGE SCALE GENOMIC DNA]</scope>
    <source>
        <strain evidence="7">CCUG 54518</strain>
    </source>
</reference>
<keyword evidence="2" id="KW-0805">Transcription regulation</keyword>
<dbReference type="Gene3D" id="3.40.190.290">
    <property type="match status" value="1"/>
</dbReference>
<evidence type="ECO:0000259" key="5">
    <source>
        <dbReference type="PROSITE" id="PS50931"/>
    </source>
</evidence>
<keyword evidence="3" id="KW-0238">DNA-binding</keyword>
<dbReference type="RefSeq" id="WP_374641792.1">
    <property type="nucleotide sequence ID" value="NZ_JBHTBX010000008.1"/>
</dbReference>
<evidence type="ECO:0000256" key="3">
    <source>
        <dbReference type="ARBA" id="ARBA00023125"/>
    </source>
</evidence>
<proteinExistence type="inferred from homology"/>
<evidence type="ECO:0000313" key="6">
    <source>
        <dbReference type="EMBL" id="MFC7435370.1"/>
    </source>
</evidence>
<dbReference type="InterPro" id="IPR050176">
    <property type="entry name" value="LTTR"/>
</dbReference>
<dbReference type="PROSITE" id="PS50931">
    <property type="entry name" value="HTH_LYSR"/>
    <property type="match status" value="1"/>
</dbReference>
<feature type="domain" description="HTH lysR-type" evidence="5">
    <location>
        <begin position="2"/>
        <end position="58"/>
    </location>
</feature>
<dbReference type="PANTHER" id="PTHR30579">
    <property type="entry name" value="TRANSCRIPTIONAL REGULATOR"/>
    <property type="match status" value="1"/>
</dbReference>
<evidence type="ECO:0000256" key="2">
    <source>
        <dbReference type="ARBA" id="ARBA00023015"/>
    </source>
</evidence>
<comment type="similarity">
    <text evidence="1">Belongs to the LysR transcriptional regulatory family.</text>
</comment>
<evidence type="ECO:0000313" key="7">
    <source>
        <dbReference type="Proteomes" id="UP001596495"/>
    </source>
</evidence>
<dbReference type="NCBIfam" id="TIGR03298">
    <property type="entry name" value="argP"/>
    <property type="match status" value="1"/>
</dbReference>
<organism evidence="6 7">
    <name type="scientific">Hydrogenophaga bisanensis</name>
    <dbReference type="NCBI Taxonomy" id="439611"/>
    <lineage>
        <taxon>Bacteria</taxon>
        <taxon>Pseudomonadati</taxon>
        <taxon>Pseudomonadota</taxon>
        <taxon>Betaproteobacteria</taxon>
        <taxon>Burkholderiales</taxon>
        <taxon>Comamonadaceae</taxon>
        <taxon>Hydrogenophaga</taxon>
    </lineage>
</organism>
<dbReference type="InterPro" id="IPR036390">
    <property type="entry name" value="WH_DNA-bd_sf"/>
</dbReference>
<gene>
    <name evidence="6" type="ORF">ACFQNJ_12730</name>
</gene>
<name>A0ABW2RBB3_9BURK</name>
<dbReference type="Gene3D" id="1.10.10.10">
    <property type="entry name" value="Winged helix-like DNA-binding domain superfamily/Winged helix DNA-binding domain"/>
    <property type="match status" value="1"/>
</dbReference>
<dbReference type="Pfam" id="PF00126">
    <property type="entry name" value="HTH_1"/>
    <property type="match status" value="1"/>
</dbReference>
<dbReference type="InterPro" id="IPR005119">
    <property type="entry name" value="LysR_subst-bd"/>
</dbReference>
<dbReference type="InterPro" id="IPR000847">
    <property type="entry name" value="LysR_HTH_N"/>
</dbReference>
<dbReference type="InterPro" id="IPR017685">
    <property type="entry name" value="ArgP"/>
</dbReference>
<dbReference type="PANTHER" id="PTHR30579:SF2">
    <property type="entry name" value="HTH-TYPE TRANSCRIPTIONAL REGULATOR ARGP"/>
    <property type="match status" value="1"/>
</dbReference>
<keyword evidence="4" id="KW-0804">Transcription</keyword>
<dbReference type="Pfam" id="PF03466">
    <property type="entry name" value="LysR_substrate"/>
    <property type="match status" value="1"/>
</dbReference>